<evidence type="ECO:0000313" key="2">
    <source>
        <dbReference type="Proteomes" id="UP001221142"/>
    </source>
</evidence>
<evidence type="ECO:0000313" key="1">
    <source>
        <dbReference type="EMBL" id="KAJ7651370.1"/>
    </source>
</evidence>
<organism evidence="1 2">
    <name type="scientific">Roridomyces roridus</name>
    <dbReference type="NCBI Taxonomy" id="1738132"/>
    <lineage>
        <taxon>Eukaryota</taxon>
        <taxon>Fungi</taxon>
        <taxon>Dikarya</taxon>
        <taxon>Basidiomycota</taxon>
        <taxon>Agaricomycotina</taxon>
        <taxon>Agaricomycetes</taxon>
        <taxon>Agaricomycetidae</taxon>
        <taxon>Agaricales</taxon>
        <taxon>Marasmiineae</taxon>
        <taxon>Mycenaceae</taxon>
        <taxon>Roridomyces</taxon>
    </lineage>
</organism>
<evidence type="ECO:0008006" key="3">
    <source>
        <dbReference type="Google" id="ProtNLM"/>
    </source>
</evidence>
<dbReference type="EMBL" id="JARKIF010000001">
    <property type="protein sequence ID" value="KAJ7651370.1"/>
    <property type="molecule type" value="Genomic_DNA"/>
</dbReference>
<name>A0AAD7CKZ2_9AGAR</name>
<protein>
    <recommendedName>
        <fullName evidence="3">F-box domain-containing protein</fullName>
    </recommendedName>
</protein>
<accession>A0AAD7CKZ2</accession>
<sequence length="386" mass="44170">MSPTTMYHSPLSIPELLDQILGFLDAEEDLRASALVRRAWIQPAQSRIFASIHFGYNWWGRKELASARRLLAILDGSQHLATFITALDLVKLNAAHLETLHKLVNLPFPHLTTLRIVDDGRTTFAEAESVAIQRLLRIPSLSSVTIQCEFQLWTQFLQIWQECSPNIRHLSYYTTLYGTSLPKDITGPSMGIHTRRIQLKSFSSWDSALRTRLWLQDERCPFDLSNLEAFEFYQSSDELLCDVLAGALDTVETLSIGPLADISRFHRVTQFAVVPHNGLYQDLKQIFALPADYRARLKALVVCVWPLPLPEIDPLLQLLSDIHNVFPSLEIIEIKFWATTEEARSKVESETEDWFKTVHSRIKLSWGTGQRFAVDYGGQTWHQRIV</sequence>
<comment type="caution">
    <text evidence="1">The sequence shown here is derived from an EMBL/GenBank/DDBJ whole genome shotgun (WGS) entry which is preliminary data.</text>
</comment>
<keyword evidence="2" id="KW-1185">Reference proteome</keyword>
<proteinExistence type="predicted"/>
<reference evidence="1" key="1">
    <citation type="submission" date="2023-03" db="EMBL/GenBank/DDBJ databases">
        <title>Massive genome expansion in bonnet fungi (Mycena s.s.) driven by repeated elements and novel gene families across ecological guilds.</title>
        <authorList>
            <consortium name="Lawrence Berkeley National Laboratory"/>
            <person name="Harder C.B."/>
            <person name="Miyauchi S."/>
            <person name="Viragh M."/>
            <person name="Kuo A."/>
            <person name="Thoen E."/>
            <person name="Andreopoulos B."/>
            <person name="Lu D."/>
            <person name="Skrede I."/>
            <person name="Drula E."/>
            <person name="Henrissat B."/>
            <person name="Morin E."/>
            <person name="Kohler A."/>
            <person name="Barry K."/>
            <person name="LaButti K."/>
            <person name="Morin E."/>
            <person name="Salamov A."/>
            <person name="Lipzen A."/>
            <person name="Mereny Z."/>
            <person name="Hegedus B."/>
            <person name="Baldrian P."/>
            <person name="Stursova M."/>
            <person name="Weitz H."/>
            <person name="Taylor A."/>
            <person name="Grigoriev I.V."/>
            <person name="Nagy L.G."/>
            <person name="Martin F."/>
            <person name="Kauserud H."/>
        </authorList>
    </citation>
    <scope>NUCLEOTIDE SEQUENCE</scope>
    <source>
        <strain evidence="1">9284</strain>
    </source>
</reference>
<dbReference type="AlphaFoldDB" id="A0AAD7CKZ2"/>
<gene>
    <name evidence="1" type="ORF">FB45DRAFT_35226</name>
</gene>
<dbReference type="Proteomes" id="UP001221142">
    <property type="component" value="Unassembled WGS sequence"/>
</dbReference>